<dbReference type="GO" id="GO:0005524">
    <property type="term" value="F:ATP binding"/>
    <property type="evidence" value="ECO:0007669"/>
    <property type="project" value="UniProtKB-UniRule"/>
</dbReference>
<organism evidence="6 7">
    <name type="scientific">Monosporascus ibericus</name>
    <dbReference type="NCBI Taxonomy" id="155417"/>
    <lineage>
        <taxon>Eukaryota</taxon>
        <taxon>Fungi</taxon>
        <taxon>Dikarya</taxon>
        <taxon>Ascomycota</taxon>
        <taxon>Pezizomycotina</taxon>
        <taxon>Sordariomycetes</taxon>
        <taxon>Xylariomycetidae</taxon>
        <taxon>Xylariales</taxon>
        <taxon>Xylariales incertae sedis</taxon>
        <taxon>Monosporascus</taxon>
    </lineage>
</organism>
<reference evidence="6 7" key="1">
    <citation type="submission" date="2018-06" db="EMBL/GenBank/DDBJ databases">
        <title>Complete Genomes of Monosporascus.</title>
        <authorList>
            <person name="Robinson A.J."/>
            <person name="Natvig D.O."/>
        </authorList>
    </citation>
    <scope>NUCLEOTIDE SEQUENCE [LARGE SCALE GENOMIC DNA]</scope>
    <source>
        <strain evidence="6 7">CBS 110550</strain>
    </source>
</reference>
<dbReference type="GO" id="GO:0005634">
    <property type="term" value="C:nucleus"/>
    <property type="evidence" value="ECO:0007669"/>
    <property type="project" value="TreeGrafter"/>
</dbReference>
<evidence type="ECO:0000256" key="2">
    <source>
        <dbReference type="ARBA" id="ARBA00022840"/>
    </source>
</evidence>
<dbReference type="InterPro" id="IPR011009">
    <property type="entry name" value="Kinase-like_dom_sf"/>
</dbReference>
<name>A0A4Q4SWV0_9PEZI</name>
<dbReference type="InterPro" id="IPR017441">
    <property type="entry name" value="Protein_kinase_ATP_BS"/>
</dbReference>
<dbReference type="PROSITE" id="PS50011">
    <property type="entry name" value="PROTEIN_KINASE_DOM"/>
    <property type="match status" value="1"/>
</dbReference>
<dbReference type="STRING" id="155417.A0A4Q4SWV0"/>
<keyword evidence="2 3" id="KW-0067">ATP-binding</keyword>
<evidence type="ECO:0000259" key="5">
    <source>
        <dbReference type="PROSITE" id="PS50011"/>
    </source>
</evidence>
<dbReference type="CDD" id="cd00180">
    <property type="entry name" value="PKc"/>
    <property type="match status" value="1"/>
</dbReference>
<dbReference type="PROSITE" id="PS00108">
    <property type="entry name" value="PROTEIN_KINASE_ST"/>
    <property type="match status" value="1"/>
</dbReference>
<evidence type="ECO:0000256" key="4">
    <source>
        <dbReference type="RuleBase" id="RU000304"/>
    </source>
</evidence>
<dbReference type="Pfam" id="PF00069">
    <property type="entry name" value="Pkinase"/>
    <property type="match status" value="1"/>
</dbReference>
<dbReference type="PANTHER" id="PTHR44167:SF18">
    <property type="entry name" value="PROTEIN KINASE DOMAIN-CONTAINING PROTEIN"/>
    <property type="match status" value="1"/>
</dbReference>
<dbReference type="InterPro" id="IPR000719">
    <property type="entry name" value="Prot_kinase_dom"/>
</dbReference>
<keyword evidence="4" id="KW-0723">Serine/threonine-protein kinase</keyword>
<gene>
    <name evidence="6" type="ORF">DL764_009811</name>
</gene>
<proteinExistence type="inferred from homology"/>
<dbReference type="PROSITE" id="PS00107">
    <property type="entry name" value="PROTEIN_KINASE_ATP"/>
    <property type="match status" value="1"/>
</dbReference>
<evidence type="ECO:0000256" key="3">
    <source>
        <dbReference type="PROSITE-ProRule" id="PRU10141"/>
    </source>
</evidence>
<dbReference type="GO" id="GO:0005737">
    <property type="term" value="C:cytoplasm"/>
    <property type="evidence" value="ECO:0007669"/>
    <property type="project" value="TreeGrafter"/>
</dbReference>
<dbReference type="Proteomes" id="UP000293360">
    <property type="component" value="Unassembled WGS sequence"/>
</dbReference>
<dbReference type="EMBL" id="QJNU01001010">
    <property type="protein sequence ID" value="RYO81090.1"/>
    <property type="molecule type" value="Genomic_DNA"/>
</dbReference>
<accession>A0A4Q4SWV0</accession>
<dbReference type="SUPFAM" id="SSF56112">
    <property type="entry name" value="Protein kinase-like (PK-like)"/>
    <property type="match status" value="1"/>
</dbReference>
<feature type="domain" description="Protein kinase" evidence="5">
    <location>
        <begin position="195"/>
        <end position="444"/>
    </location>
</feature>
<dbReference type="PANTHER" id="PTHR44167">
    <property type="entry name" value="OVARIAN-SPECIFIC SERINE/THREONINE-PROTEIN KINASE LOK-RELATED"/>
    <property type="match status" value="1"/>
</dbReference>
<keyword evidence="1 3" id="KW-0547">Nucleotide-binding</keyword>
<protein>
    <recommendedName>
        <fullName evidence="5">Protein kinase domain-containing protein</fullName>
    </recommendedName>
</protein>
<comment type="similarity">
    <text evidence="4">Belongs to the protein kinase superfamily.</text>
</comment>
<dbReference type="AlphaFoldDB" id="A0A4Q4SWV0"/>
<evidence type="ECO:0000313" key="7">
    <source>
        <dbReference type="Proteomes" id="UP000293360"/>
    </source>
</evidence>
<evidence type="ECO:0000256" key="1">
    <source>
        <dbReference type="ARBA" id="ARBA00022741"/>
    </source>
</evidence>
<keyword evidence="4" id="KW-0808">Transferase</keyword>
<keyword evidence="4" id="KW-0418">Kinase</keyword>
<sequence>MASPQKVVVVVWHNGQWLSWKKCPGAYDEEKRHPLCEAVQGDGLPHGLRVAPDDCYIFGPQGETAQNWDYLLPACVSHDADGTFQLKPPPDGQVETRISSAVTYDSWLLDGQGKPISDEQDVPWSAIGMQVGYVTFVAVLTSDARTRFRRFHDVLSKIFMQRLAAECSEILGLSDSFTGTPLELAGEIGTYLVVKEQEVRLGTGGHADVFKGFSSKDGKVFACKFIRPCSSSSWDREVARLERQNLSLLKHEHIVSLHDFCKDENVIFMERIHHGSSDLLYGGDVWPAGSTRKLAEQMCRALDYMHSELNMAHRDIKPNNILIKRKTPLWAVLTDFGLSSTSPDPHSWGNPTYRAPETFTTLDAHCPADIWALGVTVLKLSLGSLGGTLDGGVGQEPRAVMAYFEASAADLSPTCRMLLKGMLRPDPKKRWDAAGCLQYLENALRPRDKLTATRVTSKRTITARRSRRGRD</sequence>
<dbReference type="InterPro" id="IPR008271">
    <property type="entry name" value="Ser/Thr_kinase_AS"/>
</dbReference>
<feature type="binding site" evidence="3">
    <location>
        <position position="224"/>
    </location>
    <ligand>
        <name>ATP</name>
        <dbReference type="ChEBI" id="CHEBI:30616"/>
    </ligand>
</feature>
<dbReference type="Gene3D" id="1.10.510.10">
    <property type="entry name" value="Transferase(Phosphotransferase) domain 1"/>
    <property type="match status" value="1"/>
</dbReference>
<dbReference type="GO" id="GO:0004674">
    <property type="term" value="F:protein serine/threonine kinase activity"/>
    <property type="evidence" value="ECO:0007669"/>
    <property type="project" value="UniProtKB-KW"/>
</dbReference>
<keyword evidence="7" id="KW-1185">Reference proteome</keyword>
<comment type="caution">
    <text evidence="6">The sequence shown here is derived from an EMBL/GenBank/DDBJ whole genome shotgun (WGS) entry which is preliminary data.</text>
</comment>
<evidence type="ECO:0000313" key="6">
    <source>
        <dbReference type="EMBL" id="RYO81090.1"/>
    </source>
</evidence>
<dbReference type="SMART" id="SM00220">
    <property type="entry name" value="S_TKc"/>
    <property type="match status" value="1"/>
</dbReference>
<dbReference type="OrthoDB" id="248923at2759"/>
<dbReference type="GO" id="GO:0044773">
    <property type="term" value="P:mitotic DNA damage checkpoint signaling"/>
    <property type="evidence" value="ECO:0007669"/>
    <property type="project" value="TreeGrafter"/>
</dbReference>